<evidence type="ECO:0000259" key="1">
    <source>
        <dbReference type="Pfam" id="PF01051"/>
    </source>
</evidence>
<dbReference type="InterPro" id="IPR036388">
    <property type="entry name" value="WH-like_DNA-bd_sf"/>
</dbReference>
<protein>
    <recommendedName>
        <fullName evidence="1">Initiator Rep protein WH1 domain-containing protein</fullName>
    </recommendedName>
</protein>
<proteinExistence type="predicted"/>
<organism evidence="2">
    <name type="scientific">uncultured prokaryote</name>
    <dbReference type="NCBI Taxonomy" id="198431"/>
    <lineage>
        <taxon>unclassified sequences</taxon>
        <taxon>environmental samples</taxon>
    </lineage>
</organism>
<dbReference type="Gene3D" id="1.10.10.10">
    <property type="entry name" value="Winged helix-like DNA-binding domain superfamily/Winged helix DNA-binding domain"/>
    <property type="match status" value="2"/>
</dbReference>
<dbReference type="SUPFAM" id="SSF46785">
    <property type="entry name" value="Winged helix' DNA-binding domain"/>
    <property type="match status" value="2"/>
</dbReference>
<dbReference type="Pfam" id="PF01051">
    <property type="entry name" value="Rep3_N"/>
    <property type="match status" value="1"/>
</dbReference>
<dbReference type="GO" id="GO:0003887">
    <property type="term" value="F:DNA-directed DNA polymerase activity"/>
    <property type="evidence" value="ECO:0007669"/>
    <property type="project" value="InterPro"/>
</dbReference>
<geneLocation type="plasmid" evidence="2">
    <name>pRGRH0712</name>
</geneLocation>
<dbReference type="Pfam" id="PF21205">
    <property type="entry name" value="Rep3_C"/>
    <property type="match status" value="1"/>
</dbReference>
<dbReference type="GO" id="GO:0006270">
    <property type="term" value="P:DNA replication initiation"/>
    <property type="evidence" value="ECO:0007669"/>
    <property type="project" value="InterPro"/>
</dbReference>
<dbReference type="InterPro" id="IPR036390">
    <property type="entry name" value="WH_DNA-bd_sf"/>
</dbReference>
<reference evidence="2" key="2">
    <citation type="submission" date="2015-07" db="EMBL/GenBank/DDBJ databases">
        <title>Plasmids, circular viruses and viroids from rat gut.</title>
        <authorList>
            <person name="Jorgensen T.J."/>
            <person name="Hansen M.A."/>
            <person name="Xu Z."/>
            <person name="Tabak M.A."/>
            <person name="Sorensen S.J."/>
            <person name="Hansen L.H."/>
        </authorList>
    </citation>
    <scope>NUCLEOTIDE SEQUENCE</scope>
    <source>
        <plasmid evidence="2">pRGRH0712</plasmid>
    </source>
</reference>
<feature type="domain" description="Initiator Rep protein WH1" evidence="1">
    <location>
        <begin position="13"/>
        <end position="153"/>
    </location>
</feature>
<evidence type="ECO:0000313" key="2">
    <source>
        <dbReference type="EMBL" id="CRY95667.1"/>
    </source>
</evidence>
<dbReference type="AlphaFoldDB" id="A0A0H5QIJ1"/>
<dbReference type="EMBL" id="LN853329">
    <property type="protein sequence ID" value="CRY95667.1"/>
    <property type="molecule type" value="Genomic_DNA"/>
</dbReference>
<sequence length="275" mass="31116">MAQRQLVIPGPVVKKSNALARASWSVKSVYEPRLVALVASRVRVEDHDFQDYEIPLSELLGGALDGRTRQLVAEVVEGLLGRVLTLPRPNGWAKCNVFSWCEYDSKAGCIRARFDPGLKEHYLNLQSHFTQYSLMEFLLLPSTYSQRLFEVLKSWSSLPEVVIDLADLFKMLDVPDSHKSDFAAFRRRVLEKAHKDITSQTGLRYQWEPIKQGRAVSAIRFTFGARSAQASEKKNQAQRSKDNALLKKAVACFKSGSCSPRSNKQCEICKRLVRP</sequence>
<reference evidence="2" key="1">
    <citation type="submission" date="2015-06" db="EMBL/GenBank/DDBJ databases">
        <authorList>
            <person name="Joergensen T."/>
        </authorList>
    </citation>
    <scope>NUCLEOTIDE SEQUENCE</scope>
    <source>
        <plasmid evidence="2">pRGRH0712</plasmid>
    </source>
</reference>
<name>A0A0H5QIJ1_9ZZZZ</name>
<accession>A0A0H5QIJ1</accession>
<dbReference type="InterPro" id="IPR000525">
    <property type="entry name" value="Initiator_Rep_WH1"/>
</dbReference>
<keyword evidence="2" id="KW-0614">Plasmid</keyword>